<proteinExistence type="predicted"/>
<dbReference type="STRING" id="1314776.A0A166DUA3"/>
<evidence type="ECO:0000259" key="8">
    <source>
        <dbReference type="PROSITE" id="PS50166"/>
    </source>
</evidence>
<evidence type="ECO:0000256" key="2">
    <source>
        <dbReference type="ARBA" id="ARBA00004496"/>
    </source>
</evidence>
<keyword evidence="6" id="KW-0539">Nucleus</keyword>
<evidence type="ECO:0000256" key="5">
    <source>
        <dbReference type="ARBA" id="ARBA00022927"/>
    </source>
</evidence>
<reference evidence="9 10" key="1">
    <citation type="journal article" date="2016" name="Mol. Biol. Evol.">
        <title>Comparative Genomics of Early-Diverging Mushroom-Forming Fungi Provides Insights into the Origins of Lignocellulose Decay Capabilities.</title>
        <authorList>
            <person name="Nagy L.G."/>
            <person name="Riley R."/>
            <person name="Tritt A."/>
            <person name="Adam C."/>
            <person name="Daum C."/>
            <person name="Floudas D."/>
            <person name="Sun H."/>
            <person name="Yadav J.S."/>
            <person name="Pangilinan J."/>
            <person name="Larsson K.H."/>
            <person name="Matsuura K."/>
            <person name="Barry K."/>
            <person name="Labutti K."/>
            <person name="Kuo R."/>
            <person name="Ohm R.A."/>
            <person name="Bhattacharya S.S."/>
            <person name="Shirouzu T."/>
            <person name="Yoshinaga Y."/>
            <person name="Martin F.M."/>
            <person name="Grigoriev I.V."/>
            <person name="Hibbett D.S."/>
        </authorList>
    </citation>
    <scope>NUCLEOTIDE SEQUENCE [LARGE SCALE GENOMIC DNA]</scope>
    <source>
        <strain evidence="9 10">HHB10207 ss-3</strain>
    </source>
</reference>
<keyword evidence="5" id="KW-0653">Protein transport</keyword>
<feature type="compositionally biased region" description="Acidic residues" evidence="7">
    <location>
        <begin position="973"/>
        <end position="987"/>
    </location>
</feature>
<feature type="domain" description="Importin N-terminal" evidence="8">
    <location>
        <begin position="24"/>
        <end position="101"/>
    </location>
</feature>
<dbReference type="Pfam" id="PF03810">
    <property type="entry name" value="IBN_N"/>
    <property type="match status" value="1"/>
</dbReference>
<keyword evidence="3" id="KW-0813">Transport</keyword>
<dbReference type="EMBL" id="KV428055">
    <property type="protein sequence ID" value="KZT38897.1"/>
    <property type="molecule type" value="Genomic_DNA"/>
</dbReference>
<dbReference type="GO" id="GO:0031267">
    <property type="term" value="F:small GTPase binding"/>
    <property type="evidence" value="ECO:0007669"/>
    <property type="project" value="InterPro"/>
</dbReference>
<dbReference type="PROSITE" id="PS50166">
    <property type="entry name" value="IMPORTIN_B_NT"/>
    <property type="match status" value="1"/>
</dbReference>
<feature type="compositionally biased region" description="Basic and acidic residues" evidence="7">
    <location>
        <begin position="961"/>
        <end position="971"/>
    </location>
</feature>
<dbReference type="OrthoDB" id="760868at2759"/>
<dbReference type="PANTHER" id="PTHR10997:SF18">
    <property type="entry name" value="D-IMPORTIN 7_RANBP7"/>
    <property type="match status" value="1"/>
</dbReference>
<gene>
    <name evidence="9" type="ORF">SISSUDRAFT_1128473</name>
</gene>
<dbReference type="Gene3D" id="1.25.10.10">
    <property type="entry name" value="Leucine-rich Repeat Variant"/>
    <property type="match status" value="1"/>
</dbReference>
<dbReference type="GO" id="GO:0005829">
    <property type="term" value="C:cytosol"/>
    <property type="evidence" value="ECO:0007669"/>
    <property type="project" value="TreeGrafter"/>
</dbReference>
<dbReference type="SUPFAM" id="SSF48371">
    <property type="entry name" value="ARM repeat"/>
    <property type="match status" value="1"/>
</dbReference>
<evidence type="ECO:0000256" key="1">
    <source>
        <dbReference type="ARBA" id="ARBA00004123"/>
    </source>
</evidence>
<dbReference type="SMART" id="SM00913">
    <property type="entry name" value="IBN_N"/>
    <property type="match status" value="1"/>
</dbReference>
<evidence type="ECO:0000256" key="3">
    <source>
        <dbReference type="ARBA" id="ARBA00022448"/>
    </source>
</evidence>
<keyword evidence="4" id="KW-0963">Cytoplasm</keyword>
<evidence type="ECO:0000313" key="9">
    <source>
        <dbReference type="EMBL" id="KZT38897.1"/>
    </source>
</evidence>
<dbReference type="InterPro" id="IPR016024">
    <property type="entry name" value="ARM-type_fold"/>
</dbReference>
<evidence type="ECO:0000256" key="7">
    <source>
        <dbReference type="SAM" id="MobiDB-lite"/>
    </source>
</evidence>
<dbReference type="InterPro" id="IPR011989">
    <property type="entry name" value="ARM-like"/>
</dbReference>
<evidence type="ECO:0000313" key="10">
    <source>
        <dbReference type="Proteomes" id="UP000076798"/>
    </source>
</evidence>
<organism evidence="9 10">
    <name type="scientific">Sistotremastrum suecicum HHB10207 ss-3</name>
    <dbReference type="NCBI Taxonomy" id="1314776"/>
    <lineage>
        <taxon>Eukaryota</taxon>
        <taxon>Fungi</taxon>
        <taxon>Dikarya</taxon>
        <taxon>Basidiomycota</taxon>
        <taxon>Agaricomycotina</taxon>
        <taxon>Agaricomycetes</taxon>
        <taxon>Sistotremastrales</taxon>
        <taxon>Sistotremastraceae</taxon>
        <taxon>Sistotremastrum</taxon>
    </lineage>
</organism>
<accession>A0A166DUA3</accession>
<dbReference type="GO" id="GO:0005635">
    <property type="term" value="C:nuclear envelope"/>
    <property type="evidence" value="ECO:0007669"/>
    <property type="project" value="TreeGrafter"/>
</dbReference>
<name>A0A166DUA3_9AGAM</name>
<keyword evidence="10" id="KW-1185">Reference proteome</keyword>
<dbReference type="AlphaFoldDB" id="A0A166DUA3"/>
<feature type="region of interest" description="Disordered" evidence="7">
    <location>
        <begin position="961"/>
        <end position="987"/>
    </location>
</feature>
<dbReference type="InterPro" id="IPR001494">
    <property type="entry name" value="Importin-beta_N"/>
</dbReference>
<protein>
    <submittedName>
        <fullName evidence="9">ARM repeat-containing protein</fullName>
    </submittedName>
</protein>
<dbReference type="Proteomes" id="UP000076798">
    <property type="component" value="Unassembled WGS sequence"/>
</dbReference>
<sequence length="1051" mass="118438">MDIATLSTLFASTYSPDPNVQKAGELEIRKISDQEGLLPALMQIIATESIDAGVRQACTVFFKNRIQKYYVDPARARPDRPVVAMSDRAAIKANILRLLVIAPGRNTYVHVAASLRAIVANDFPEQWPGLIDEILQLLHSSEPREVTAGCIGLLEVVKSFRYRQGQTVLPDVITKTFPTLVEIAHKLLSEPMAPLTPQSPEVPFLLHIILKTYKSTLVLNLSQHQQSPQSIVPWGRLLFAVVNLQIPPELVPQDEEERGRSEWWKAKKWAYGTLDRLFHRFGNPSQLPSTLKKDYIAFAEHFVSSFAPEIIKTYLHQVELYISGQVWLSRKCQYLIFQFFTECVKPKSTWQLLKPHFQSLVSSFVFPQLSFSPNKQELWATDPVEYIRTSIDEYEDYNSPVSSATSFLVALASSRLKTTFLPILNFINSVLDGNPTPVQKFGALNMTSALAPFIMRHPTVRPAMEQFLVRHVLPDLTSPEPFLRAMACEVTSTLEKFDLQWTSPENLLVHYRGILRALDDPELPVRVHAALALNEMVKQHTEVAATTSPLVGKVIQDLLALADETDLDLLNTAMETMVDYFREELTPVAPQLTARLCESYLRLLREANAQIVDESEMSVKVDLDVTDQDDDKTFAAMGVAKTIGTIVSSLDSSPEILAQMQQTIIPIIRYTLETKAIDLFDNVYDLVDSLTFNLRSIAPEMWTIFDLTYTLFKSDAVDFLDEMLPSLDNFLSFGKDMFIARPDYVAKILDIYVTTMTNDQLGENDRCNGCKLIEALMLNLRGHVDDTIPTIIDTSLKILDPPAETRSLRLANLEVLINTILYNPVAALHTINARSQSLLKLFFDKWFDAVKSDKGFPRVHDKKLSILAMCGLLDLEPSQVPPSLQQGWPFLVTGILTSFKTLPDAVAARRELAEALQEGDEEDKFQFENEKLDLAQHDEDDQDVWDEDSQYIEYLAQEGARLRATQEKPQPEDAGEESDSDSDESIDEEIGYLSPLESVDPYLTFKHALTSFQMKNPSAYQASTTSLSPDFHVLLMEVMSKAEQIEAGTTQ</sequence>
<evidence type="ECO:0000256" key="4">
    <source>
        <dbReference type="ARBA" id="ARBA00022490"/>
    </source>
</evidence>
<dbReference type="GO" id="GO:0006606">
    <property type="term" value="P:protein import into nucleus"/>
    <property type="evidence" value="ECO:0007669"/>
    <property type="project" value="TreeGrafter"/>
</dbReference>
<comment type="subcellular location">
    <subcellularLocation>
        <location evidence="2">Cytoplasm</location>
    </subcellularLocation>
    <subcellularLocation>
        <location evidence="1">Nucleus</location>
    </subcellularLocation>
</comment>
<dbReference type="PANTHER" id="PTHR10997">
    <property type="entry name" value="IMPORTIN-7, 8, 11"/>
    <property type="match status" value="1"/>
</dbReference>
<evidence type="ECO:0000256" key="6">
    <source>
        <dbReference type="ARBA" id="ARBA00023242"/>
    </source>
</evidence>